<evidence type="ECO:0000313" key="2">
    <source>
        <dbReference type="Proteomes" id="UP000198844"/>
    </source>
</evidence>
<reference evidence="1 2" key="1">
    <citation type="submission" date="2016-10" db="EMBL/GenBank/DDBJ databases">
        <authorList>
            <person name="de Groot N.N."/>
        </authorList>
    </citation>
    <scope>NUCLEOTIDE SEQUENCE [LARGE SCALE GENOMIC DNA]</scope>
    <source>
        <strain evidence="1 2">LMG 27731</strain>
    </source>
</reference>
<sequence>MTHVTDVSLILEADIPTPKAALYINSAYVWGLSARTVCSKPQAVQELKPESTQYAGRMGVAGIFFALARVGGLT</sequence>
<dbReference type="AlphaFoldDB" id="A0A1I7DTC6"/>
<organism evidence="1 2">
    <name type="scientific">Paraburkholderia aspalathi</name>
    <dbReference type="NCBI Taxonomy" id="1324617"/>
    <lineage>
        <taxon>Bacteria</taxon>
        <taxon>Pseudomonadati</taxon>
        <taxon>Pseudomonadota</taxon>
        <taxon>Betaproteobacteria</taxon>
        <taxon>Burkholderiales</taxon>
        <taxon>Burkholderiaceae</taxon>
        <taxon>Paraburkholderia</taxon>
    </lineage>
</organism>
<gene>
    <name evidence="1" type="ORF">SAMN05192563_1011176</name>
</gene>
<protein>
    <submittedName>
        <fullName evidence="1">Uncharacterized protein</fullName>
    </submittedName>
</protein>
<dbReference type="EMBL" id="FPBH01000011">
    <property type="protein sequence ID" value="SFU14948.1"/>
    <property type="molecule type" value="Genomic_DNA"/>
</dbReference>
<evidence type="ECO:0000313" key="1">
    <source>
        <dbReference type="EMBL" id="SFU14948.1"/>
    </source>
</evidence>
<name>A0A1I7DTC6_9BURK</name>
<dbReference type="Proteomes" id="UP000198844">
    <property type="component" value="Unassembled WGS sequence"/>
</dbReference>
<accession>A0A1I7DTC6</accession>
<proteinExistence type="predicted"/>